<protein>
    <recommendedName>
        <fullName evidence="2">DUF7344 domain-containing protein</fullName>
    </recommendedName>
</protein>
<dbReference type="RefSeq" id="WP_256305543.1">
    <property type="nucleotide sequence ID" value="NZ_JANHAW010000001.1"/>
</dbReference>
<name>A0ABD6DZN2_9EURY</name>
<feature type="domain" description="DUF7344" evidence="2">
    <location>
        <begin position="15"/>
        <end position="115"/>
    </location>
</feature>
<accession>A0ABD6DZN2</accession>
<gene>
    <name evidence="3" type="ORF">ACFSAS_17235</name>
</gene>
<organism evidence="3 4">
    <name type="scientific">Halobellus litoreus</name>
    <dbReference type="NCBI Taxonomy" id="755310"/>
    <lineage>
        <taxon>Archaea</taxon>
        <taxon>Methanobacteriati</taxon>
        <taxon>Methanobacteriota</taxon>
        <taxon>Stenosarchaea group</taxon>
        <taxon>Halobacteria</taxon>
        <taxon>Halobacteriales</taxon>
        <taxon>Haloferacaceae</taxon>
        <taxon>Halobellus</taxon>
    </lineage>
</organism>
<reference evidence="3 4" key="1">
    <citation type="journal article" date="2019" name="Int. J. Syst. Evol. Microbiol.">
        <title>The Global Catalogue of Microorganisms (GCM) 10K type strain sequencing project: providing services to taxonomists for standard genome sequencing and annotation.</title>
        <authorList>
            <consortium name="The Broad Institute Genomics Platform"/>
            <consortium name="The Broad Institute Genome Sequencing Center for Infectious Disease"/>
            <person name="Wu L."/>
            <person name="Ma J."/>
        </authorList>
    </citation>
    <scope>NUCLEOTIDE SEQUENCE [LARGE SCALE GENOMIC DNA]</scope>
    <source>
        <strain evidence="3 4">CGMCC 1.10387</strain>
    </source>
</reference>
<evidence type="ECO:0000313" key="4">
    <source>
        <dbReference type="Proteomes" id="UP001597092"/>
    </source>
</evidence>
<dbReference type="InterPro" id="IPR055768">
    <property type="entry name" value="DUF7344"/>
</dbReference>
<comment type="caution">
    <text evidence="3">The sequence shown here is derived from an EMBL/GenBank/DDBJ whole genome shotgun (WGS) entry which is preliminary data.</text>
</comment>
<evidence type="ECO:0000259" key="2">
    <source>
        <dbReference type="Pfam" id="PF24035"/>
    </source>
</evidence>
<dbReference type="EMBL" id="JBHUDP010000010">
    <property type="protein sequence ID" value="MFD1687340.1"/>
    <property type="molecule type" value="Genomic_DNA"/>
</dbReference>
<dbReference type="Gene3D" id="1.10.10.10">
    <property type="entry name" value="Winged helix-like DNA-binding domain superfamily/Winged helix DNA-binding domain"/>
    <property type="match status" value="1"/>
</dbReference>
<keyword evidence="4" id="KW-1185">Reference proteome</keyword>
<feature type="region of interest" description="Disordered" evidence="1">
    <location>
        <begin position="52"/>
        <end position="85"/>
    </location>
</feature>
<sequence>MEQVTYQRDPMEDLFGLLRDQRRRLAIYYLRNHTETESINVGTLATAVASLETDGQHPWRAGERSTEKGRHPADTGGEDERNSTERVEISLVHTHLPKLHERGIVEFDRENRSVETAHPPDEFWDGVRDCQRFSAELAGTKVEH</sequence>
<dbReference type="Proteomes" id="UP001597092">
    <property type="component" value="Unassembled WGS sequence"/>
</dbReference>
<dbReference type="InterPro" id="IPR036388">
    <property type="entry name" value="WH-like_DNA-bd_sf"/>
</dbReference>
<evidence type="ECO:0000256" key="1">
    <source>
        <dbReference type="SAM" id="MobiDB-lite"/>
    </source>
</evidence>
<proteinExistence type="predicted"/>
<dbReference type="AlphaFoldDB" id="A0ABD6DZN2"/>
<dbReference type="Pfam" id="PF24035">
    <property type="entry name" value="DUF7344"/>
    <property type="match status" value="1"/>
</dbReference>
<feature type="compositionally biased region" description="Basic and acidic residues" evidence="1">
    <location>
        <begin position="54"/>
        <end position="85"/>
    </location>
</feature>
<evidence type="ECO:0000313" key="3">
    <source>
        <dbReference type="EMBL" id="MFD1687340.1"/>
    </source>
</evidence>